<dbReference type="PANTHER" id="PTHR34822:SF1">
    <property type="entry name" value="GRPB FAMILY PROTEIN"/>
    <property type="match status" value="1"/>
</dbReference>
<reference evidence="2" key="1">
    <citation type="journal article" date="2019" name="Int. J. Syst. Evol. Microbiol.">
        <title>The Global Catalogue of Microorganisms (GCM) 10K type strain sequencing project: providing services to taxonomists for standard genome sequencing and annotation.</title>
        <authorList>
            <consortium name="The Broad Institute Genomics Platform"/>
            <consortium name="The Broad Institute Genome Sequencing Center for Infectious Disease"/>
            <person name="Wu L."/>
            <person name="Ma J."/>
        </authorList>
    </citation>
    <scope>NUCLEOTIDE SEQUENCE [LARGE SCALE GENOMIC DNA]</scope>
    <source>
        <strain evidence="2">JCM 31486</strain>
    </source>
</reference>
<sequence>MLKIHVVGDTDTVASRLRDLGGLVDVTWSPRVEPAGLVVAMPGYESDDTDAVVGNVETLWERIYEVARNVADQRMVPPGAAKLVAYRPEWAVTGRRLGGKVLAALAHLPDSGEFSVEHIGSTSVPGLAAKPVVDLQLGVPDLEKLDGITEALAAFGFVDVAAHRPNSPGVLAD</sequence>
<dbReference type="InterPro" id="IPR007344">
    <property type="entry name" value="GrpB/CoaE"/>
</dbReference>
<feature type="non-terminal residue" evidence="1">
    <location>
        <position position="173"/>
    </location>
</feature>
<dbReference type="PANTHER" id="PTHR34822">
    <property type="entry name" value="GRPB DOMAIN PROTEIN (AFU_ORTHOLOGUE AFUA_1G01530)"/>
    <property type="match status" value="1"/>
</dbReference>
<name>A0ABW3ML91_9PSEU</name>
<evidence type="ECO:0000313" key="2">
    <source>
        <dbReference type="Proteomes" id="UP001597045"/>
    </source>
</evidence>
<keyword evidence="2" id="KW-1185">Reference proteome</keyword>
<dbReference type="Gene3D" id="3.30.460.10">
    <property type="entry name" value="Beta Polymerase, domain 2"/>
    <property type="match status" value="1"/>
</dbReference>
<gene>
    <name evidence="1" type="ORF">ACFQ1S_38290</name>
</gene>
<organism evidence="1 2">
    <name type="scientific">Kibdelosporangium lantanae</name>
    <dbReference type="NCBI Taxonomy" id="1497396"/>
    <lineage>
        <taxon>Bacteria</taxon>
        <taxon>Bacillati</taxon>
        <taxon>Actinomycetota</taxon>
        <taxon>Actinomycetes</taxon>
        <taxon>Pseudonocardiales</taxon>
        <taxon>Pseudonocardiaceae</taxon>
        <taxon>Kibdelosporangium</taxon>
    </lineage>
</organism>
<evidence type="ECO:0000313" key="1">
    <source>
        <dbReference type="EMBL" id="MFD1050967.1"/>
    </source>
</evidence>
<comment type="caution">
    <text evidence="1">The sequence shown here is derived from an EMBL/GenBank/DDBJ whole genome shotgun (WGS) entry which is preliminary data.</text>
</comment>
<protein>
    <submittedName>
        <fullName evidence="1">GrpB family protein</fullName>
    </submittedName>
</protein>
<proteinExistence type="predicted"/>
<accession>A0ABW3ML91</accession>
<dbReference type="Proteomes" id="UP001597045">
    <property type="component" value="Unassembled WGS sequence"/>
</dbReference>
<dbReference type="InterPro" id="IPR043519">
    <property type="entry name" value="NT_sf"/>
</dbReference>
<dbReference type="Pfam" id="PF04229">
    <property type="entry name" value="GrpB"/>
    <property type="match status" value="1"/>
</dbReference>
<dbReference type="SUPFAM" id="SSF81301">
    <property type="entry name" value="Nucleotidyltransferase"/>
    <property type="match status" value="1"/>
</dbReference>
<dbReference type="EMBL" id="JBHTIS010003229">
    <property type="protein sequence ID" value="MFD1050967.1"/>
    <property type="molecule type" value="Genomic_DNA"/>
</dbReference>